<dbReference type="EMBL" id="DS985242">
    <property type="protein sequence ID" value="EDV27516.1"/>
    <property type="molecule type" value="Genomic_DNA"/>
</dbReference>
<evidence type="ECO:0000256" key="7">
    <source>
        <dbReference type="ARBA" id="ARBA00022884"/>
    </source>
</evidence>
<dbReference type="InterPro" id="IPR034637">
    <property type="entry name" value="NELFE_RRM"/>
</dbReference>
<feature type="compositionally biased region" description="Basic and acidic residues" evidence="12">
    <location>
        <begin position="34"/>
        <end position="57"/>
    </location>
</feature>
<dbReference type="SUPFAM" id="SSF54928">
    <property type="entry name" value="RNA-binding domain, RBD"/>
    <property type="match status" value="1"/>
</dbReference>
<organism evidence="14 15">
    <name type="scientific">Trichoplax adhaerens</name>
    <name type="common">Trichoplax reptans</name>
    <dbReference type="NCBI Taxonomy" id="10228"/>
    <lineage>
        <taxon>Eukaryota</taxon>
        <taxon>Metazoa</taxon>
        <taxon>Placozoa</taxon>
        <taxon>Uniplacotomia</taxon>
        <taxon>Trichoplacea</taxon>
        <taxon>Trichoplacidae</taxon>
        <taxon>Trichoplax</taxon>
    </lineage>
</organism>
<feature type="domain" description="RRM" evidence="13">
    <location>
        <begin position="133"/>
        <end position="203"/>
    </location>
</feature>
<dbReference type="InterPro" id="IPR035979">
    <property type="entry name" value="RBD_domain_sf"/>
</dbReference>
<dbReference type="HOGENOM" id="CLU_1062944_0_0_1"/>
<dbReference type="STRING" id="10228.B3RNT1"/>
<name>B3RNT1_TRIAD</name>
<dbReference type="InterPro" id="IPR012677">
    <property type="entry name" value="Nucleotide-bd_a/b_plait_sf"/>
</dbReference>
<dbReference type="CDD" id="cd12305">
    <property type="entry name" value="RRM_NELFE"/>
    <property type="match status" value="1"/>
</dbReference>
<keyword evidence="10" id="KW-0539">Nucleus</keyword>
<reference evidence="14 15" key="1">
    <citation type="journal article" date="2008" name="Nature">
        <title>The Trichoplax genome and the nature of placozoans.</title>
        <authorList>
            <person name="Srivastava M."/>
            <person name="Begovic E."/>
            <person name="Chapman J."/>
            <person name="Putnam N.H."/>
            <person name="Hellsten U."/>
            <person name="Kawashima T."/>
            <person name="Kuo A."/>
            <person name="Mitros T."/>
            <person name="Salamov A."/>
            <person name="Carpenter M.L."/>
            <person name="Signorovitch A.Y."/>
            <person name="Moreno M.A."/>
            <person name="Kamm K."/>
            <person name="Grimwood J."/>
            <person name="Schmutz J."/>
            <person name="Shapiro H."/>
            <person name="Grigoriev I.V."/>
            <person name="Buss L.W."/>
            <person name="Schierwater B."/>
            <person name="Dellaporta S.L."/>
            <person name="Rokhsar D.S."/>
        </authorList>
    </citation>
    <scope>NUCLEOTIDE SEQUENCE [LARGE SCALE GENOMIC DNA]</scope>
    <source>
        <strain evidence="14 15">Grell-BS-1999</strain>
    </source>
</reference>
<dbReference type="Gene3D" id="3.30.70.330">
    <property type="match status" value="1"/>
</dbReference>
<dbReference type="OrthoDB" id="378874at2759"/>
<evidence type="ECO:0000256" key="12">
    <source>
        <dbReference type="SAM" id="MobiDB-lite"/>
    </source>
</evidence>
<feature type="region of interest" description="Disordered" evidence="12">
    <location>
        <begin position="94"/>
        <end position="119"/>
    </location>
</feature>
<gene>
    <name evidence="14" type="ORF">TRIADDRAFT_53276</name>
</gene>
<dbReference type="GO" id="GO:0032021">
    <property type="term" value="C:NELF complex"/>
    <property type="evidence" value="ECO:0000318"/>
    <property type="project" value="GO_Central"/>
</dbReference>
<evidence type="ECO:0000256" key="6">
    <source>
        <dbReference type="ARBA" id="ARBA00022491"/>
    </source>
</evidence>
<accession>B3RNT1</accession>
<dbReference type="PROSITE" id="PS50102">
    <property type="entry name" value="RRM"/>
    <property type="match status" value="1"/>
</dbReference>
<dbReference type="PANTHER" id="PTHR17250:SF0">
    <property type="entry name" value="NEGATIVE ELONGATION FACTOR E"/>
    <property type="match status" value="1"/>
</dbReference>
<sequence>MTSMILTLPPASAEEGKLLRRKYASFPLSKEESLLKKKYDEGKRKPAPKEKTIKSAKETSTIPLKRSGSLDSEEIKRETIKKLQALGRVNSPATKQAIISEDATKETKDSTSKPVTEEPEENKLIPYNFIQGNTIYVTGRGISEMVLKKSFTEFGRILSINMEAEKNCAFITFDSYEATSRAINEMDNTTAGGVSLKVSYSRKQNFVYIPDKVATHSPWARAAAGQVEVPLLTLYLRLLYSVYPQTFSKMIAVNLIVIEKAL</sequence>
<comment type="similarity">
    <text evidence="3">Belongs to the RRM NELF-E family.</text>
</comment>
<dbReference type="GO" id="GO:0005694">
    <property type="term" value="C:chromosome"/>
    <property type="evidence" value="ECO:0007669"/>
    <property type="project" value="UniProtKB-SubCell"/>
</dbReference>
<comment type="subcellular location">
    <subcellularLocation>
        <location evidence="2">Chromosome</location>
    </subcellularLocation>
    <subcellularLocation>
        <location evidence="1">Nucleus</location>
    </subcellularLocation>
</comment>
<evidence type="ECO:0000256" key="4">
    <source>
        <dbReference type="ARBA" id="ARBA00014464"/>
    </source>
</evidence>
<evidence type="ECO:0000313" key="14">
    <source>
        <dbReference type="EMBL" id="EDV27516.1"/>
    </source>
</evidence>
<protein>
    <recommendedName>
        <fullName evidence="4">Negative elongation factor E</fullName>
    </recommendedName>
</protein>
<keyword evidence="9" id="KW-0804">Transcription</keyword>
<keyword evidence="6" id="KW-0678">Repressor</keyword>
<proteinExistence type="inferred from homology"/>
<keyword evidence="5" id="KW-0158">Chromosome</keyword>
<dbReference type="GeneID" id="6751116"/>
<keyword evidence="8" id="KW-0805">Transcription regulation</keyword>
<evidence type="ECO:0000256" key="9">
    <source>
        <dbReference type="ARBA" id="ARBA00023163"/>
    </source>
</evidence>
<keyword evidence="15" id="KW-1185">Reference proteome</keyword>
<dbReference type="Proteomes" id="UP000009022">
    <property type="component" value="Unassembled WGS sequence"/>
</dbReference>
<dbReference type="InParanoid" id="B3RNT1"/>
<dbReference type="PANTHER" id="PTHR17250">
    <property type="entry name" value="NEGATIVE ELONGATION FACTOR E"/>
    <property type="match status" value="1"/>
</dbReference>
<dbReference type="InterPro" id="IPR000504">
    <property type="entry name" value="RRM_dom"/>
</dbReference>
<dbReference type="Pfam" id="PF00076">
    <property type="entry name" value="RRM_1"/>
    <property type="match status" value="1"/>
</dbReference>
<evidence type="ECO:0000313" key="15">
    <source>
        <dbReference type="Proteomes" id="UP000009022"/>
    </source>
</evidence>
<evidence type="ECO:0000259" key="13">
    <source>
        <dbReference type="PROSITE" id="PS50102"/>
    </source>
</evidence>
<evidence type="ECO:0000256" key="11">
    <source>
        <dbReference type="PROSITE-ProRule" id="PRU00176"/>
    </source>
</evidence>
<evidence type="ECO:0000256" key="10">
    <source>
        <dbReference type="ARBA" id="ARBA00023242"/>
    </source>
</evidence>
<evidence type="ECO:0000256" key="8">
    <source>
        <dbReference type="ARBA" id="ARBA00023015"/>
    </source>
</evidence>
<evidence type="ECO:0000256" key="1">
    <source>
        <dbReference type="ARBA" id="ARBA00004123"/>
    </source>
</evidence>
<dbReference type="InterPro" id="IPR033102">
    <property type="entry name" value="NELFE"/>
</dbReference>
<dbReference type="SMART" id="SM00360">
    <property type="entry name" value="RRM"/>
    <property type="match status" value="1"/>
</dbReference>
<dbReference type="CTD" id="6751116"/>
<evidence type="ECO:0000256" key="3">
    <source>
        <dbReference type="ARBA" id="ARBA00006120"/>
    </source>
</evidence>
<dbReference type="PhylomeDB" id="B3RNT1"/>
<evidence type="ECO:0000256" key="5">
    <source>
        <dbReference type="ARBA" id="ARBA00022454"/>
    </source>
</evidence>
<keyword evidence="7 11" id="KW-0694">RNA-binding</keyword>
<evidence type="ECO:0000256" key="2">
    <source>
        <dbReference type="ARBA" id="ARBA00004286"/>
    </source>
</evidence>
<dbReference type="GO" id="GO:0034244">
    <property type="term" value="P:negative regulation of transcription elongation by RNA polymerase II"/>
    <property type="evidence" value="ECO:0000318"/>
    <property type="project" value="GO_Central"/>
</dbReference>
<feature type="compositionally biased region" description="Basic and acidic residues" evidence="12">
    <location>
        <begin position="102"/>
        <end position="111"/>
    </location>
</feature>
<feature type="region of interest" description="Disordered" evidence="12">
    <location>
        <begin position="34"/>
        <end position="73"/>
    </location>
</feature>
<dbReference type="GO" id="GO:0003723">
    <property type="term" value="F:RNA binding"/>
    <property type="evidence" value="ECO:0007669"/>
    <property type="project" value="UniProtKB-UniRule"/>
</dbReference>
<dbReference type="KEGG" id="tad:TRIADDRAFT_53276"/>
<dbReference type="AlphaFoldDB" id="B3RNT1"/>
<dbReference type="RefSeq" id="XP_002109350.1">
    <property type="nucleotide sequence ID" value="XM_002109314.1"/>
</dbReference>